<dbReference type="PRINTS" id="PR00106">
    <property type="entry name" value="DNAPOLB"/>
</dbReference>
<dbReference type="AlphaFoldDB" id="A0AAW1V4E8"/>
<dbReference type="PANTHER" id="PTHR45861">
    <property type="entry name" value="DNA POLYMERASE ALPHA CATALYTIC SUBUNIT"/>
    <property type="match status" value="1"/>
</dbReference>
<dbReference type="Pfam" id="PF03104">
    <property type="entry name" value="DNA_pol_B_exo1"/>
    <property type="match status" value="1"/>
</dbReference>
<evidence type="ECO:0000313" key="10">
    <source>
        <dbReference type="Proteomes" id="UP001431783"/>
    </source>
</evidence>
<dbReference type="InterPro" id="IPR012337">
    <property type="entry name" value="RNaseH-like_sf"/>
</dbReference>
<dbReference type="InterPro" id="IPR006134">
    <property type="entry name" value="DNA-dir_DNA_pol_B_multi_dom"/>
</dbReference>
<evidence type="ECO:0000259" key="8">
    <source>
        <dbReference type="Pfam" id="PF08996"/>
    </source>
</evidence>
<keyword evidence="3 5" id="KW-0548">Nucleotidyltransferase</keyword>
<dbReference type="Proteomes" id="UP001431783">
    <property type="component" value="Unassembled WGS sequence"/>
</dbReference>
<dbReference type="Gene3D" id="1.10.3200.20">
    <property type="entry name" value="DNA Polymerase alpha, zinc finger"/>
    <property type="match status" value="1"/>
</dbReference>
<comment type="similarity">
    <text evidence="1 5">Belongs to the DNA polymerase type-B family.</text>
</comment>
<dbReference type="GO" id="GO:0003697">
    <property type="term" value="F:single-stranded DNA binding"/>
    <property type="evidence" value="ECO:0007669"/>
    <property type="project" value="TreeGrafter"/>
</dbReference>
<dbReference type="Gene3D" id="3.30.70.2820">
    <property type="match status" value="1"/>
</dbReference>
<name>A0AAW1V4E8_9CUCU</name>
<feature type="domain" description="DNA-directed DNA polymerase family B multifunctional" evidence="6">
    <location>
        <begin position="682"/>
        <end position="1006"/>
    </location>
</feature>
<accession>A0AAW1V4E8</accession>
<dbReference type="GO" id="GO:0005658">
    <property type="term" value="C:alpha DNA polymerase:primase complex"/>
    <property type="evidence" value="ECO:0007669"/>
    <property type="project" value="TreeGrafter"/>
</dbReference>
<evidence type="ECO:0000256" key="5">
    <source>
        <dbReference type="RuleBase" id="RU000442"/>
    </source>
</evidence>
<feature type="domain" description="Zinc finger DNA-directed DNA polymerase family B alpha" evidence="8">
    <location>
        <begin position="1038"/>
        <end position="1171"/>
    </location>
</feature>
<dbReference type="GO" id="GO:0006273">
    <property type="term" value="P:lagging strand elongation"/>
    <property type="evidence" value="ECO:0007669"/>
    <property type="project" value="TreeGrafter"/>
</dbReference>
<proteinExistence type="inferred from homology"/>
<dbReference type="Gene3D" id="3.30.420.10">
    <property type="entry name" value="Ribonuclease H-like superfamily/Ribonuclease H"/>
    <property type="match status" value="1"/>
</dbReference>
<dbReference type="GO" id="GO:1902975">
    <property type="term" value="P:mitotic DNA replication initiation"/>
    <property type="evidence" value="ECO:0007669"/>
    <property type="project" value="TreeGrafter"/>
</dbReference>
<evidence type="ECO:0000256" key="3">
    <source>
        <dbReference type="ARBA" id="ARBA00022695"/>
    </source>
</evidence>
<dbReference type="InterPro" id="IPR036397">
    <property type="entry name" value="RNaseH_sf"/>
</dbReference>
<dbReference type="SMART" id="SM00486">
    <property type="entry name" value="POLBc"/>
    <property type="match status" value="1"/>
</dbReference>
<keyword evidence="5" id="KW-0235">DNA replication</keyword>
<comment type="caution">
    <text evidence="9">The sequence shown here is derived from an EMBL/GenBank/DDBJ whole genome shotgun (WGS) entry which is preliminary data.</text>
</comment>
<evidence type="ECO:0000259" key="6">
    <source>
        <dbReference type="Pfam" id="PF00136"/>
    </source>
</evidence>
<keyword evidence="4 5" id="KW-0239">DNA-directed DNA polymerase</keyword>
<dbReference type="InterPro" id="IPR023211">
    <property type="entry name" value="DNA_pol_palm_dom_sf"/>
</dbReference>
<dbReference type="PANTHER" id="PTHR45861:SF1">
    <property type="entry name" value="DNA POLYMERASE ALPHA CATALYTIC SUBUNIT"/>
    <property type="match status" value="1"/>
</dbReference>
<evidence type="ECO:0000256" key="1">
    <source>
        <dbReference type="ARBA" id="ARBA00005755"/>
    </source>
</evidence>
<reference evidence="9 10" key="1">
    <citation type="submission" date="2023-03" db="EMBL/GenBank/DDBJ databases">
        <title>Genome insight into feeding habits of ladybird beetles.</title>
        <authorList>
            <person name="Li H.-S."/>
            <person name="Huang Y.-H."/>
            <person name="Pang H."/>
        </authorList>
    </citation>
    <scope>NUCLEOTIDE SEQUENCE [LARGE SCALE GENOMIC DNA]</scope>
    <source>
        <strain evidence="9">SYSU_2023b</strain>
        <tissue evidence="9">Whole body</tissue>
    </source>
</reference>
<dbReference type="Gene3D" id="2.40.50.730">
    <property type="match status" value="1"/>
</dbReference>
<keyword evidence="5" id="KW-0238">DNA-binding</keyword>
<sequence length="1207" mass="140664">MDTDTIELEETTVDIQELLKHFNAKDFAKSLLPRTIQEELDQFDEDETTYYGKFLDNLEANCQLHDQLPDVLKNSEIENLRVWSEVVFKEQKISGDIPPKKQIPCHNLQNEEITSTSITSIEIPPCMERKEVYTENVVKNFLLDEKEYKDSGNEENHHYSQLIEHVNDCFRFFYLDAFENLFGDYKTVHLFGKTYCPQTHKYKSCCVAVGPLKRKLYILPRSKLTTENLKVELLYNEKQILEEFYCVALKPLNITKFKFRFVQKKNLENMFGPEEVLFLEIEYSSHYPPVDQDVEGTSFCKVYGAKTNLFENFLLEKKIKGPCWIDISGHKQGINQRTWCSMEIFCTPEEIHLTNKNLNLQLPPLTLLSLYIRSVENINEKTREIALISWAICKNYDMSGGSHLNSEKNYCVFVNTEKDQMLPKMFDTFKKTSVLVMKCEKDMLHYFIEEFNKIDPDILIGYDFQNLEVHNLVDRLVSLKINDFCRLSRFRGSPSHTNVRAFLFSGRLICDMKVLAKDLIFSKYHELETLYEKILNISNEQRCSNVRIVLSPEIRLLETIVHTTNESVYLLKLAMKSYVIPLVLKLSNICGTSLSQTLSGGVSKRSEFLLLYAFHEKGFVLQEKNFNLKNIDDCFELSGGLVLEPKEGFYENFILLMDFQSLYPSIIQEYNLCLSQTYAKRHNSPVGVIPLLMKLLTEKRQKVKELMNTFDKESDCYTCYNVYQSALKLTSNGIYGCLASRFFRFYCPSIAEEIVKRAQEILRNSVQILQNQGFEIIYGDTDSMMINTKSKDMAAVLNMGKQINDVINKKFSFIKLRVDSIFKRLLIVGKKKYAGIAVEPKKQTADELKCETILKGLDAIRADWPLYVCQIGKLAIDYVLSDISFQNKVSKIKELLDQTKSALLNHQVPMQMLVITKYLTQDPENYTSKSHFPHVEVALRCNEETVYHFKKGDSVSYVMCCNKDSIPSRKAFHLGELKIYLDWKVDVFYYLHEKIYPMIWRICSRIDGMGPEIEDILGNKYKTKNKQEIREIPKIKNVEFEGRDPFTFKCTECEVLNVVGLDRNIDKNLKLLSCQNPECSVCPLKKPKYLRNRLVLTIRQYIKAYYNYSSSCTNRKCKYSSCRLPLNAMENKDNCPSCKRDKLIPKFNEADLFLQLKYFRKIFDIELSLSSEQWITNIYDSLLKIIGHYENCSDFEIVNLTQLFSNF</sequence>
<dbReference type="InterPro" id="IPR043502">
    <property type="entry name" value="DNA/RNA_pol_sf"/>
</dbReference>
<feature type="domain" description="DNA-directed DNA polymerase family B exonuclease" evidence="7">
    <location>
        <begin position="300"/>
        <end position="529"/>
    </location>
</feature>
<dbReference type="GO" id="GO:0000166">
    <property type="term" value="F:nucleotide binding"/>
    <property type="evidence" value="ECO:0007669"/>
    <property type="project" value="InterPro"/>
</dbReference>
<comment type="catalytic activity">
    <reaction evidence="5">
        <text>DNA(n) + a 2'-deoxyribonucleoside 5'-triphosphate = DNA(n+1) + diphosphate</text>
        <dbReference type="Rhea" id="RHEA:22508"/>
        <dbReference type="Rhea" id="RHEA-COMP:17339"/>
        <dbReference type="Rhea" id="RHEA-COMP:17340"/>
        <dbReference type="ChEBI" id="CHEBI:33019"/>
        <dbReference type="ChEBI" id="CHEBI:61560"/>
        <dbReference type="ChEBI" id="CHEBI:173112"/>
        <dbReference type="EC" id="2.7.7.7"/>
    </reaction>
</comment>
<dbReference type="InterPro" id="IPR006172">
    <property type="entry name" value="DNA-dir_DNA_pol_B"/>
</dbReference>
<dbReference type="InterPro" id="IPR038256">
    <property type="entry name" value="Pol_alpha_znc_sf"/>
</dbReference>
<dbReference type="Gene3D" id="3.90.1600.10">
    <property type="entry name" value="Palm domain of DNA polymerase"/>
    <property type="match status" value="2"/>
</dbReference>
<dbReference type="PROSITE" id="PS00116">
    <property type="entry name" value="DNA_POLYMERASE_B"/>
    <property type="match status" value="1"/>
</dbReference>
<dbReference type="GO" id="GO:0003682">
    <property type="term" value="F:chromatin binding"/>
    <property type="evidence" value="ECO:0007669"/>
    <property type="project" value="TreeGrafter"/>
</dbReference>
<dbReference type="Pfam" id="PF08996">
    <property type="entry name" value="zf-DNA_Pol"/>
    <property type="match status" value="1"/>
</dbReference>
<dbReference type="InterPro" id="IPR017964">
    <property type="entry name" value="DNA-dir_DNA_pol_B_CS"/>
</dbReference>
<protein>
    <recommendedName>
        <fullName evidence="5">DNA polymerase</fullName>
        <ecNumber evidence="5">2.7.7.7</ecNumber>
    </recommendedName>
</protein>
<dbReference type="InterPro" id="IPR006133">
    <property type="entry name" value="DNA-dir_DNA_pol_B_exonuc"/>
</dbReference>
<dbReference type="GO" id="GO:0003887">
    <property type="term" value="F:DNA-directed DNA polymerase activity"/>
    <property type="evidence" value="ECO:0007669"/>
    <property type="project" value="UniProtKB-KW"/>
</dbReference>
<dbReference type="InterPro" id="IPR015088">
    <property type="entry name" value="Znf_DNA-dir_DNA_pol_B_alpha"/>
</dbReference>
<evidence type="ECO:0000259" key="7">
    <source>
        <dbReference type="Pfam" id="PF03104"/>
    </source>
</evidence>
<dbReference type="EMBL" id="JARQZJ010000124">
    <property type="protein sequence ID" value="KAK9889943.1"/>
    <property type="molecule type" value="Genomic_DNA"/>
</dbReference>
<feature type="domain" description="DNA-directed DNA polymerase family B multifunctional" evidence="6">
    <location>
        <begin position="594"/>
        <end position="677"/>
    </location>
</feature>
<evidence type="ECO:0000256" key="4">
    <source>
        <dbReference type="ARBA" id="ARBA00022932"/>
    </source>
</evidence>
<dbReference type="GO" id="GO:0006272">
    <property type="term" value="P:leading strand elongation"/>
    <property type="evidence" value="ECO:0007669"/>
    <property type="project" value="TreeGrafter"/>
</dbReference>
<keyword evidence="2 5" id="KW-0808">Transferase</keyword>
<dbReference type="NCBIfam" id="TIGR00592">
    <property type="entry name" value="pol2"/>
    <property type="match status" value="1"/>
</dbReference>
<dbReference type="Gene3D" id="1.10.132.60">
    <property type="entry name" value="DNA polymerase family B, C-terminal domain"/>
    <property type="match status" value="1"/>
</dbReference>
<dbReference type="Pfam" id="PF00136">
    <property type="entry name" value="DNA_pol_B"/>
    <property type="match status" value="2"/>
</dbReference>
<dbReference type="SUPFAM" id="SSF53098">
    <property type="entry name" value="Ribonuclease H-like"/>
    <property type="match status" value="1"/>
</dbReference>
<dbReference type="SUPFAM" id="SSF56672">
    <property type="entry name" value="DNA/RNA polymerases"/>
    <property type="match status" value="1"/>
</dbReference>
<dbReference type="InterPro" id="IPR042087">
    <property type="entry name" value="DNA_pol_B_thumb"/>
</dbReference>
<gene>
    <name evidence="9" type="ORF">WA026_008753</name>
</gene>
<evidence type="ECO:0000313" key="9">
    <source>
        <dbReference type="EMBL" id="KAK9889943.1"/>
    </source>
</evidence>
<organism evidence="9 10">
    <name type="scientific">Henosepilachna vigintioctopunctata</name>
    <dbReference type="NCBI Taxonomy" id="420089"/>
    <lineage>
        <taxon>Eukaryota</taxon>
        <taxon>Metazoa</taxon>
        <taxon>Ecdysozoa</taxon>
        <taxon>Arthropoda</taxon>
        <taxon>Hexapoda</taxon>
        <taxon>Insecta</taxon>
        <taxon>Pterygota</taxon>
        <taxon>Neoptera</taxon>
        <taxon>Endopterygota</taxon>
        <taxon>Coleoptera</taxon>
        <taxon>Polyphaga</taxon>
        <taxon>Cucujiformia</taxon>
        <taxon>Coccinelloidea</taxon>
        <taxon>Coccinellidae</taxon>
        <taxon>Epilachninae</taxon>
        <taxon>Epilachnini</taxon>
        <taxon>Henosepilachna</taxon>
    </lineage>
</organism>
<dbReference type="GO" id="GO:0003688">
    <property type="term" value="F:DNA replication origin binding"/>
    <property type="evidence" value="ECO:0007669"/>
    <property type="project" value="TreeGrafter"/>
</dbReference>
<evidence type="ECO:0000256" key="2">
    <source>
        <dbReference type="ARBA" id="ARBA00022679"/>
    </source>
</evidence>
<keyword evidence="10" id="KW-1185">Reference proteome</keyword>
<dbReference type="EC" id="2.7.7.7" evidence="5"/>